<evidence type="ECO:0000256" key="6">
    <source>
        <dbReference type="ARBA" id="ARBA00049202"/>
    </source>
</evidence>
<accession>A0A199UH21</accession>
<dbReference type="InterPro" id="IPR056744">
    <property type="entry name" value="TRM5/TYW2-like_N"/>
</dbReference>
<dbReference type="Gene3D" id="3.30.300.110">
    <property type="entry name" value="Met-10+ protein-like domains"/>
    <property type="match status" value="1"/>
</dbReference>
<dbReference type="Pfam" id="PF02676">
    <property type="entry name" value="TYW3"/>
    <property type="match status" value="1"/>
</dbReference>
<evidence type="ECO:0000313" key="9">
    <source>
        <dbReference type="EMBL" id="OAY64172.1"/>
    </source>
</evidence>
<comment type="catalytic activity">
    <reaction evidence="7">
        <text>4-demethylwyosine(37) in tRNA(Phe) + S-adenosyl-L-methionine = 4-demethyl-7-[(3S)-3-amino-3-carboxypropyl]wyosine(37) in tRNA(Phe) + S-methyl-5'-thioadenosine + H(+)</text>
        <dbReference type="Rhea" id="RHEA:36355"/>
        <dbReference type="Rhea" id="RHEA-COMP:10164"/>
        <dbReference type="Rhea" id="RHEA-COMP:10378"/>
        <dbReference type="ChEBI" id="CHEBI:15378"/>
        <dbReference type="ChEBI" id="CHEBI:17509"/>
        <dbReference type="ChEBI" id="CHEBI:59789"/>
        <dbReference type="ChEBI" id="CHEBI:64315"/>
        <dbReference type="ChEBI" id="CHEBI:73550"/>
        <dbReference type="EC" id="2.5.1.114"/>
    </reaction>
</comment>
<dbReference type="CDD" id="cd02440">
    <property type="entry name" value="AdoMet_MTases"/>
    <property type="match status" value="1"/>
</dbReference>
<dbReference type="GO" id="GO:0102522">
    <property type="term" value="F:tRNA 4-demethylwyosine alpha-amino-alpha-carboxypropyltransferase activity"/>
    <property type="evidence" value="ECO:0007669"/>
    <property type="project" value="UniProtKB-EC"/>
</dbReference>
<dbReference type="InterPro" id="IPR029063">
    <property type="entry name" value="SAM-dependent_MTases_sf"/>
</dbReference>
<dbReference type="Gene3D" id="3.40.50.150">
    <property type="entry name" value="Vaccinia Virus protein VP39"/>
    <property type="match status" value="1"/>
</dbReference>
<proteinExistence type="predicted"/>
<evidence type="ECO:0000256" key="4">
    <source>
        <dbReference type="ARBA" id="ARBA00022691"/>
    </source>
</evidence>
<dbReference type="UniPathway" id="UPA00375"/>
<dbReference type="SUPFAM" id="SSF111278">
    <property type="entry name" value="SSo0622-like"/>
    <property type="match status" value="1"/>
</dbReference>
<evidence type="ECO:0000256" key="3">
    <source>
        <dbReference type="ARBA" id="ARBA00022679"/>
    </source>
</evidence>
<sequence length="584" mass="64630">MVAIRCSIRLEVPLGQLGSLVVSPEYVRYLVQIANDKMEANKKRTDGFLALLQSKGLPESTTKMPDMNTACATQSVKGGSASTRYSGDYRDDGLFCKNALRESNCLDDGEVACSEVDRSHVSESSDIHNCSLEVALLKIVDKPVEKLFLWGQSACVLNNREKQVLIFGGFGGLGRHARRNYTLALDAQSGLLREMDAKGLPTPRLGHSAAVIGTNMYVIGGRTGPSQVLNDVWVLQTTESRWSQLECTGDSFNPRHRHAAVAVGSNIYVFGGLSNEVIYSSMTVLNTETLHWSEIPVEGHDGEKALSDLYSFDITTQQWKIERWEHLGDIVVLPKTSFRDPLWDSMGDELWPLVAKSLGAQRLARQGRILPTGTRDSTLELLVGDNGWVTHHENGILYSFDATKCMFSSGNRSEKLRMARLYCENETVVDLFAGIGYFVLPFLVKANAKFVYACEWNPHALAALKHNIHANSVADRCVILEGDNRLTAPQGVADRVCLGLLPSSECSWATAVRALRAVGGVLHIHGNVNDSEENSWLDYVVQSIQSISESEGLSWDISIEHVERIKWYGPHIRHLVADVRCKQL</sequence>
<dbReference type="InterPro" id="IPR015915">
    <property type="entry name" value="Kelch-typ_b-propeller"/>
</dbReference>
<dbReference type="InterPro" id="IPR036602">
    <property type="entry name" value="tRNA_yW-synthesising-like_sf"/>
</dbReference>
<evidence type="ECO:0000256" key="5">
    <source>
        <dbReference type="ARBA" id="ARBA00022694"/>
    </source>
</evidence>
<comment type="catalytic activity">
    <reaction evidence="6">
        <text>4-demethyl-7-[(3S)-3-amino-3-carboxypropyl]wyosine(37) in tRNA(Phe) + S-adenosyl-L-methionine = 7-[(3S)-3-amino-3-carboxypropyl]wyosine(37) in tRNA(Phe) + S-adenosyl-L-homocysteine + H(+)</text>
        <dbReference type="Rhea" id="RHEA:36635"/>
        <dbReference type="Rhea" id="RHEA-COMP:10378"/>
        <dbReference type="Rhea" id="RHEA-COMP:10379"/>
        <dbReference type="ChEBI" id="CHEBI:15378"/>
        <dbReference type="ChEBI" id="CHEBI:57856"/>
        <dbReference type="ChEBI" id="CHEBI:59789"/>
        <dbReference type="ChEBI" id="CHEBI:73543"/>
        <dbReference type="ChEBI" id="CHEBI:73550"/>
        <dbReference type="EC" id="2.1.1.282"/>
    </reaction>
</comment>
<dbReference type="Pfam" id="PF24681">
    <property type="entry name" value="Kelch_KLHDC2_KLHL20_DRC7"/>
    <property type="match status" value="1"/>
</dbReference>
<dbReference type="GO" id="GO:0030488">
    <property type="term" value="P:tRNA methylation"/>
    <property type="evidence" value="ECO:0007669"/>
    <property type="project" value="TreeGrafter"/>
</dbReference>
<dbReference type="GO" id="GO:0031591">
    <property type="term" value="P:wybutosine biosynthetic process"/>
    <property type="evidence" value="ECO:0007669"/>
    <property type="project" value="TreeGrafter"/>
</dbReference>
<dbReference type="Gene3D" id="2.120.10.80">
    <property type="entry name" value="Kelch-type beta propeller"/>
    <property type="match status" value="1"/>
</dbReference>
<comment type="pathway">
    <text evidence="1">tRNA modification; wybutosine-tRNA(Phe) biosynthesis.</text>
</comment>
<reference evidence="9 10" key="1">
    <citation type="journal article" date="2016" name="DNA Res.">
        <title>The draft genome of MD-2 pineapple using hybrid error correction of long reads.</title>
        <authorList>
            <person name="Redwan R.M."/>
            <person name="Saidin A."/>
            <person name="Kumar S.V."/>
        </authorList>
    </citation>
    <scope>NUCLEOTIDE SEQUENCE [LARGE SCALE GENOMIC DNA]</scope>
    <source>
        <strain evidence="10">cv. MD2</strain>
        <tissue evidence="9">Leaf</tissue>
    </source>
</reference>
<keyword evidence="3" id="KW-0808">Transferase</keyword>
<dbReference type="AlphaFoldDB" id="A0A199UH21"/>
<organism evidence="9 10">
    <name type="scientific">Ananas comosus</name>
    <name type="common">Pineapple</name>
    <name type="synonym">Ananas ananas</name>
    <dbReference type="NCBI Taxonomy" id="4615"/>
    <lineage>
        <taxon>Eukaryota</taxon>
        <taxon>Viridiplantae</taxon>
        <taxon>Streptophyta</taxon>
        <taxon>Embryophyta</taxon>
        <taxon>Tracheophyta</taxon>
        <taxon>Spermatophyta</taxon>
        <taxon>Magnoliopsida</taxon>
        <taxon>Liliopsida</taxon>
        <taxon>Poales</taxon>
        <taxon>Bromeliaceae</taxon>
        <taxon>Bromelioideae</taxon>
        <taxon>Ananas</taxon>
    </lineage>
</organism>
<dbReference type="PROSITE" id="PS51684">
    <property type="entry name" value="SAM_MT_TRM5_TYW2"/>
    <property type="match status" value="1"/>
</dbReference>
<dbReference type="Gene3D" id="3.30.1960.10">
    <property type="entry name" value="tRNA wybutosine-synthesizing-like"/>
    <property type="match status" value="1"/>
</dbReference>
<dbReference type="GO" id="GO:0005737">
    <property type="term" value="C:cytoplasm"/>
    <property type="evidence" value="ECO:0007669"/>
    <property type="project" value="TreeGrafter"/>
</dbReference>
<evidence type="ECO:0000313" key="10">
    <source>
        <dbReference type="Proteomes" id="UP000092600"/>
    </source>
</evidence>
<dbReference type="STRING" id="4615.A0A199UH21"/>
<dbReference type="InterPro" id="IPR030382">
    <property type="entry name" value="MeTrfase_TRM5/TYW2"/>
</dbReference>
<evidence type="ECO:0000256" key="7">
    <source>
        <dbReference type="ARBA" id="ARBA00049400"/>
    </source>
</evidence>
<protein>
    <submittedName>
        <fullName evidence="9">tRNA wybutosine-synthesizing protein 2/3/4</fullName>
    </submittedName>
</protein>
<feature type="domain" description="SAM-dependent methyltransferase TRM5/TYW2-type" evidence="8">
    <location>
        <begin position="324"/>
        <end position="583"/>
    </location>
</feature>
<dbReference type="PANTHER" id="PTHR23245:SF25">
    <property type="entry name" value="TRNA WYBUTOSINE-SYNTHESIZING PROTEIN 2 HOMOLOG"/>
    <property type="match status" value="1"/>
</dbReference>
<dbReference type="PANTHER" id="PTHR23245">
    <property type="entry name" value="TRNA METHYLTRANSFERASE"/>
    <property type="match status" value="1"/>
</dbReference>
<comment type="caution">
    <text evidence="9">The sequence shown here is derived from an EMBL/GenBank/DDBJ whole genome shotgun (WGS) entry which is preliminary data.</text>
</comment>
<dbReference type="Pfam" id="PF02475">
    <property type="entry name" value="TRM5-TYW2_MTfase"/>
    <property type="match status" value="1"/>
</dbReference>
<dbReference type="InterPro" id="IPR003827">
    <property type="entry name" value="tRNA_yW-synthesising"/>
</dbReference>
<dbReference type="SUPFAM" id="SSF117281">
    <property type="entry name" value="Kelch motif"/>
    <property type="match status" value="1"/>
</dbReference>
<name>A0A199UH21_ANACO</name>
<evidence type="ECO:0000259" key="8">
    <source>
        <dbReference type="PROSITE" id="PS51684"/>
    </source>
</evidence>
<dbReference type="Proteomes" id="UP000092600">
    <property type="component" value="Unassembled WGS sequence"/>
</dbReference>
<keyword evidence="4" id="KW-0949">S-adenosyl-L-methionine</keyword>
<dbReference type="EMBL" id="LSRQ01008209">
    <property type="protein sequence ID" value="OAY64172.1"/>
    <property type="molecule type" value="Genomic_DNA"/>
</dbReference>
<evidence type="ECO:0000256" key="1">
    <source>
        <dbReference type="ARBA" id="ARBA00004797"/>
    </source>
</evidence>
<dbReference type="SUPFAM" id="SSF53335">
    <property type="entry name" value="S-adenosyl-L-methionine-dependent methyltransferases"/>
    <property type="match status" value="1"/>
</dbReference>
<dbReference type="GO" id="GO:0008175">
    <property type="term" value="F:tRNA methyltransferase activity"/>
    <property type="evidence" value="ECO:0007669"/>
    <property type="project" value="TreeGrafter"/>
</dbReference>
<keyword evidence="5" id="KW-0819">tRNA processing</keyword>
<evidence type="ECO:0000256" key="2">
    <source>
        <dbReference type="ARBA" id="ARBA00022603"/>
    </source>
</evidence>
<dbReference type="FunFam" id="3.40.50.150:FF:000131">
    <property type="entry name" value="tRNA wybutosine-synthesizing protein 2/3/4"/>
    <property type="match status" value="1"/>
</dbReference>
<gene>
    <name evidence="9" type="ORF">ACMD2_14370</name>
</gene>
<keyword evidence="2" id="KW-0489">Methyltransferase</keyword>
<dbReference type="Pfam" id="PF25133">
    <property type="entry name" value="TYW2_N_2"/>
    <property type="match status" value="1"/>
</dbReference>
<dbReference type="InterPro" id="IPR056743">
    <property type="entry name" value="TRM5-TYW2-like_MTfase"/>
</dbReference>